<evidence type="ECO:0000256" key="4">
    <source>
        <dbReference type="RuleBase" id="RU000363"/>
    </source>
</evidence>
<dbReference type="PANTHER" id="PTHR44196:SF1">
    <property type="entry name" value="DEHYDROGENASE_REDUCTASE SDR FAMILY MEMBER 7B"/>
    <property type="match status" value="1"/>
</dbReference>
<dbReference type="OMA" id="LMSGPIQ"/>
<dbReference type="OrthoDB" id="1274115at2759"/>
<dbReference type="GO" id="GO:0016020">
    <property type="term" value="C:membrane"/>
    <property type="evidence" value="ECO:0007669"/>
    <property type="project" value="TreeGrafter"/>
</dbReference>
<dbReference type="Gene3D" id="3.40.50.720">
    <property type="entry name" value="NAD(P)-binding Rossmann-like Domain"/>
    <property type="match status" value="1"/>
</dbReference>
<keyword evidence="5" id="KW-1133">Transmembrane helix</keyword>
<reference evidence="7 8" key="1">
    <citation type="submission" date="2016-02" db="EMBL/GenBank/DDBJ databases">
        <title>Genome analysis of coral dinoflagellate symbionts highlights evolutionary adaptations to a symbiotic lifestyle.</title>
        <authorList>
            <person name="Aranda M."/>
            <person name="Li Y."/>
            <person name="Liew Y.J."/>
            <person name="Baumgarten S."/>
            <person name="Simakov O."/>
            <person name="Wilson M."/>
            <person name="Piel J."/>
            <person name="Ashoor H."/>
            <person name="Bougouffa S."/>
            <person name="Bajic V.B."/>
            <person name="Ryu T."/>
            <person name="Ravasi T."/>
            <person name="Bayer T."/>
            <person name="Micklem G."/>
            <person name="Kim H."/>
            <person name="Bhak J."/>
            <person name="Lajeunesse T.C."/>
            <person name="Voolstra C.R."/>
        </authorList>
    </citation>
    <scope>NUCLEOTIDE SEQUENCE [LARGE SCALE GENOMIC DNA]</scope>
    <source>
        <strain evidence="7 8">CCMP2467</strain>
    </source>
</reference>
<dbReference type="PANTHER" id="PTHR44196">
    <property type="entry name" value="DEHYDROGENASE/REDUCTASE SDR FAMILY MEMBER 7B"/>
    <property type="match status" value="1"/>
</dbReference>
<evidence type="ECO:0000313" key="7">
    <source>
        <dbReference type="EMBL" id="OLQ08144.1"/>
    </source>
</evidence>
<keyword evidence="5" id="KW-0812">Transmembrane</keyword>
<dbReference type="GO" id="GO:0016491">
    <property type="term" value="F:oxidoreductase activity"/>
    <property type="evidence" value="ECO:0007669"/>
    <property type="project" value="UniProtKB-KW"/>
</dbReference>
<dbReference type="SUPFAM" id="SSF51735">
    <property type="entry name" value="NAD(P)-binding Rossmann-fold domains"/>
    <property type="match status" value="1"/>
</dbReference>
<evidence type="ECO:0000256" key="2">
    <source>
        <dbReference type="ARBA" id="ARBA00023002"/>
    </source>
</evidence>
<comment type="similarity">
    <text evidence="1 4">Belongs to the short-chain dehydrogenases/reductases (SDR) family.</text>
</comment>
<evidence type="ECO:0000256" key="1">
    <source>
        <dbReference type="ARBA" id="ARBA00006484"/>
    </source>
</evidence>
<evidence type="ECO:0000256" key="6">
    <source>
        <dbReference type="SAM" id="SignalP"/>
    </source>
</evidence>
<feature type="signal peptide" evidence="6">
    <location>
        <begin position="1"/>
        <end position="16"/>
    </location>
</feature>
<dbReference type="PRINTS" id="PR00081">
    <property type="entry name" value="GDHRDH"/>
</dbReference>
<comment type="caution">
    <text evidence="7">The sequence shown here is derived from an EMBL/GenBank/DDBJ whole genome shotgun (WGS) entry which is preliminary data.</text>
</comment>
<feature type="chain" id="PRO_5012344642" evidence="6">
    <location>
        <begin position="17"/>
        <end position="335"/>
    </location>
</feature>
<sequence length="335" mass="36217">MWLLLWLLCCTGFAGCAEKRFRKSSVAGGALLLSLLAVLLYVTFFPQRVHELKGLCCAVTGASDGLGVFIAHALAAEGVEKLVLGARRVERLEEVKADLVNRFPKVKVLTLKLDVTDGESRNDFLRQATTFGPCQVLINNAGVLTYAFFEAMDNQAMDAMLQTNLSGTLHLTKSFLPELLKEKRAHVVNISSTAGGCSVAYGGIYAATKAALTSFTISLRLEMRLEKKPVTFHCVCPGLVEDVGMAASASGRIGATVSETGRNLGWTSPTKVAQAVVRAIQYDEAQILVNSIPLQPLFAIAACLPEIWELTSPLMGALGFQLYRHLRRNAELAAK</sequence>
<comment type="function">
    <text evidence="3">Putative oxidoreductase.</text>
</comment>
<evidence type="ECO:0000256" key="5">
    <source>
        <dbReference type="SAM" id="Phobius"/>
    </source>
</evidence>
<gene>
    <name evidence="7" type="primary">hetN</name>
    <name evidence="7" type="ORF">AK812_SmicGene8373</name>
</gene>
<organism evidence="7 8">
    <name type="scientific">Symbiodinium microadriaticum</name>
    <name type="common">Dinoflagellate</name>
    <name type="synonym">Zooxanthella microadriatica</name>
    <dbReference type="NCBI Taxonomy" id="2951"/>
    <lineage>
        <taxon>Eukaryota</taxon>
        <taxon>Sar</taxon>
        <taxon>Alveolata</taxon>
        <taxon>Dinophyceae</taxon>
        <taxon>Suessiales</taxon>
        <taxon>Symbiodiniaceae</taxon>
        <taxon>Symbiodinium</taxon>
    </lineage>
</organism>
<keyword evidence="6" id="KW-0732">Signal</keyword>
<dbReference type="Proteomes" id="UP000186817">
    <property type="component" value="Unassembled WGS sequence"/>
</dbReference>
<dbReference type="EMBL" id="LSRX01000123">
    <property type="protein sequence ID" value="OLQ08144.1"/>
    <property type="molecule type" value="Genomic_DNA"/>
</dbReference>
<evidence type="ECO:0000313" key="8">
    <source>
        <dbReference type="Proteomes" id="UP000186817"/>
    </source>
</evidence>
<keyword evidence="8" id="KW-1185">Reference proteome</keyword>
<dbReference type="AlphaFoldDB" id="A0A1Q9EL07"/>
<protein>
    <submittedName>
        <fullName evidence="7">Ketoacyl reductase HetN</fullName>
    </submittedName>
</protein>
<accession>A0A1Q9EL07</accession>
<dbReference type="InterPro" id="IPR036291">
    <property type="entry name" value="NAD(P)-bd_dom_sf"/>
</dbReference>
<dbReference type="CDD" id="cd05233">
    <property type="entry name" value="SDR_c"/>
    <property type="match status" value="1"/>
</dbReference>
<dbReference type="Pfam" id="PF00106">
    <property type="entry name" value="adh_short"/>
    <property type="match status" value="1"/>
</dbReference>
<name>A0A1Q9EL07_SYMMI</name>
<proteinExistence type="inferred from homology"/>
<dbReference type="InterPro" id="IPR002347">
    <property type="entry name" value="SDR_fam"/>
</dbReference>
<evidence type="ECO:0000256" key="3">
    <source>
        <dbReference type="ARBA" id="ARBA00037096"/>
    </source>
</evidence>
<keyword evidence="2" id="KW-0560">Oxidoreductase</keyword>
<dbReference type="PROSITE" id="PS00061">
    <property type="entry name" value="ADH_SHORT"/>
    <property type="match status" value="1"/>
</dbReference>
<dbReference type="InterPro" id="IPR020904">
    <property type="entry name" value="Sc_DH/Rdtase_CS"/>
</dbReference>
<feature type="transmembrane region" description="Helical" evidence="5">
    <location>
        <begin position="26"/>
        <end position="45"/>
    </location>
</feature>
<keyword evidence="5" id="KW-0472">Membrane</keyword>
<dbReference type="PRINTS" id="PR00080">
    <property type="entry name" value="SDRFAMILY"/>
</dbReference>